<dbReference type="Gene3D" id="1.25.40.10">
    <property type="entry name" value="Tetratricopeptide repeat domain"/>
    <property type="match status" value="1"/>
</dbReference>
<organism evidence="2 3">
    <name type="scientific">Endocarpon pusillum</name>
    <dbReference type="NCBI Taxonomy" id="364733"/>
    <lineage>
        <taxon>Eukaryota</taxon>
        <taxon>Fungi</taxon>
        <taxon>Dikarya</taxon>
        <taxon>Ascomycota</taxon>
        <taxon>Pezizomycotina</taxon>
        <taxon>Eurotiomycetes</taxon>
        <taxon>Chaetothyriomycetidae</taxon>
        <taxon>Verrucariales</taxon>
        <taxon>Verrucariaceae</taxon>
        <taxon>Endocarpon</taxon>
    </lineage>
</organism>
<dbReference type="InterPro" id="IPR011990">
    <property type="entry name" value="TPR-like_helical_dom_sf"/>
</dbReference>
<evidence type="ECO:0000313" key="3">
    <source>
        <dbReference type="Proteomes" id="UP000606974"/>
    </source>
</evidence>
<keyword evidence="1" id="KW-0802">TPR repeat</keyword>
<evidence type="ECO:0000313" key="2">
    <source>
        <dbReference type="EMBL" id="KAF7504561.1"/>
    </source>
</evidence>
<dbReference type="InterPro" id="IPR019734">
    <property type="entry name" value="TPR_rpt"/>
</dbReference>
<dbReference type="AlphaFoldDB" id="A0A8H7ACE2"/>
<sequence>MDHIPIPDLEAELGCFDQELIDTGPREDHGDSDKFFEAPAKATSRLAPPSKTNSVYPFGKDGTLVWATPAGELLQCASCIGNNLTGVEYRKGIERGKDYWSRGKMLETAVNLPQGSGNGIGLSLNLNLRPTSVHWVHNRWPRFIYQSGSMEIRLQYYVSSQSVVQQYQIRNNGHEEASLPYTISTDVLFRNHGDEPGTFRPIPTDKSSERLLLSQNSEVLIRNEPDDVQFEMAVFLNKQRQTLWAENQPSGGEGEPGDSRDSEISDVMLARIETNLHDKIVVDKRLSAWDEFRYRLQYLRCLQPSPGPQRSRVQKRTNFAKFQNTLVVPGGSSQELCAIFQLSGPLQPKTALDEPTSKAVGAQPIEQAVIGQGPGDKREKLKSKIRHEQSALYQSEDIYFDTPDARRKSQVSQLMKKHVLLARACASVGQIKEARYFSFTAYLIAEILYKEDIYQLSKVRFKYAKFLIRNDWYSDALTIMEDLSRILSDKNVKDAKITKLWSDVRIQLAPVYLALGKFSEAEDLYEQAFQQLNEKSTTLNPSSALILERIAWAKINRGKYEQAYEIYDRFLDQGSASHRIILSNLGFIKSRLGQFADAQSFYKRALQEGSSESIKTTNEVFARSGLSACLRRLGAAPESIADLSASSIQYIDVNNALSDVECLSSSFRESPFGFVISRHQETLLSLCSIPVKGKGVSGIMFVDADPLNCAYEGRGAFFQFKFLIQCHQYMNKIHGDESDQHVDAKRIQATCEAHLVWVFEIAPTTDTWFVMYSVSDASKNSFEEDPLGETSISHVTEGAFHFLKLCLYYETWKEKWEFVLGLLHPRLEKWLSYLVKAQHMSNLWVEREEIETLKPQHDSLSHDGGTVNQACPNYHLSDFTLLWLALTQLENLIASIESEIRRQNRQQGDSAKLRTEEVRQNFDSYRSTLSPKIIQSNITNTFKVLKSGVTEAFDNPLRAWGSKNQCQDFRSRWNSQ</sequence>
<comment type="caution">
    <text evidence="2">The sequence shown here is derived from an EMBL/GenBank/DDBJ whole genome shotgun (WGS) entry which is preliminary data.</text>
</comment>
<reference evidence="2" key="1">
    <citation type="submission" date="2020-02" db="EMBL/GenBank/DDBJ databases">
        <authorList>
            <person name="Palmer J.M."/>
        </authorList>
    </citation>
    <scope>NUCLEOTIDE SEQUENCE</scope>
    <source>
        <strain evidence="2">EPUS1.4</strain>
        <tissue evidence="2">Thallus</tissue>
    </source>
</reference>
<protein>
    <submittedName>
        <fullName evidence="2">Uncharacterized protein</fullName>
    </submittedName>
</protein>
<keyword evidence="3" id="KW-1185">Reference proteome</keyword>
<dbReference type="OrthoDB" id="5361176at2759"/>
<dbReference type="Proteomes" id="UP000606974">
    <property type="component" value="Unassembled WGS sequence"/>
</dbReference>
<accession>A0A8H7ACE2</accession>
<proteinExistence type="predicted"/>
<dbReference type="EMBL" id="JAACFV010000134">
    <property type="protein sequence ID" value="KAF7504561.1"/>
    <property type="molecule type" value="Genomic_DNA"/>
</dbReference>
<dbReference type="SUPFAM" id="SSF48452">
    <property type="entry name" value="TPR-like"/>
    <property type="match status" value="1"/>
</dbReference>
<name>A0A8H7ACE2_9EURO</name>
<evidence type="ECO:0000256" key="1">
    <source>
        <dbReference type="PROSITE-ProRule" id="PRU00339"/>
    </source>
</evidence>
<dbReference type="PROSITE" id="PS50005">
    <property type="entry name" value="TPR"/>
    <property type="match status" value="1"/>
</dbReference>
<gene>
    <name evidence="2" type="ORF">GJ744_002117</name>
</gene>
<dbReference type="SMART" id="SM00028">
    <property type="entry name" value="TPR"/>
    <property type="match status" value="3"/>
</dbReference>
<feature type="repeat" description="TPR" evidence="1">
    <location>
        <begin position="502"/>
        <end position="535"/>
    </location>
</feature>